<evidence type="ECO:0000256" key="3">
    <source>
        <dbReference type="ARBA" id="ARBA00023002"/>
    </source>
</evidence>
<dbReference type="InterPro" id="IPR050172">
    <property type="entry name" value="SsuD_RutA_monooxygenase"/>
</dbReference>
<evidence type="ECO:0000256" key="1">
    <source>
        <dbReference type="ARBA" id="ARBA00022630"/>
    </source>
</evidence>
<gene>
    <name evidence="6" type="ORF">EV137_4657</name>
</gene>
<evidence type="ECO:0000313" key="6">
    <source>
        <dbReference type="EMBL" id="TDW90828.1"/>
    </source>
</evidence>
<dbReference type="Proteomes" id="UP000295060">
    <property type="component" value="Unassembled WGS sequence"/>
</dbReference>
<evidence type="ECO:0000259" key="5">
    <source>
        <dbReference type="Pfam" id="PF00296"/>
    </source>
</evidence>
<dbReference type="RefSeq" id="WP_166679979.1">
    <property type="nucleotide sequence ID" value="NZ_SODU01000002.1"/>
</dbReference>
<dbReference type="InterPro" id="IPR036661">
    <property type="entry name" value="Luciferase-like_sf"/>
</dbReference>
<dbReference type="InterPro" id="IPR011251">
    <property type="entry name" value="Luciferase-like_dom"/>
</dbReference>
<keyword evidence="4" id="KW-0503">Monooxygenase</keyword>
<accession>A0ABY2FHF9</accession>
<dbReference type="EMBL" id="SODU01000002">
    <property type="protein sequence ID" value="TDW90828.1"/>
    <property type="molecule type" value="Genomic_DNA"/>
</dbReference>
<evidence type="ECO:0000256" key="4">
    <source>
        <dbReference type="ARBA" id="ARBA00023033"/>
    </source>
</evidence>
<keyword evidence="2" id="KW-0288">FMN</keyword>
<sequence length="279" mass="30702">MRYGLKVNPATWDEASEWAATAEDVGFDALWTGDNIRHPRDPSTPVHAGPELLAAWAATTTRISVGLLIANVVFRSPMLLAKQAVTLDHISAGRFQLGVGAGMWPTDHAMAGVPPWPAKERSARLDEFVRIVDRLLSGDASDHDGAYYSYHDAAMSPAPVQQRIPLIVAANASASLEVVAGYADAWVTFAGQAAEEDFYHASIQRMRALDRLCLERDREPGTVRRILLAYGSLQPWSDADALPRLTERYRDIGFDEIVCYAPKPDERGTFEKAVSRLKV</sequence>
<evidence type="ECO:0000256" key="2">
    <source>
        <dbReference type="ARBA" id="ARBA00022643"/>
    </source>
</evidence>
<dbReference type="PANTHER" id="PTHR42847">
    <property type="entry name" value="ALKANESULFONATE MONOOXYGENASE"/>
    <property type="match status" value="1"/>
</dbReference>
<protein>
    <submittedName>
        <fullName evidence="6">Luciferase-like monooxygenase</fullName>
    </submittedName>
</protein>
<keyword evidence="3" id="KW-0560">Oxidoreductase</keyword>
<organism evidence="6 7">
    <name type="scientific">Kribbella pratensis</name>
    <dbReference type="NCBI Taxonomy" id="2512112"/>
    <lineage>
        <taxon>Bacteria</taxon>
        <taxon>Bacillati</taxon>
        <taxon>Actinomycetota</taxon>
        <taxon>Actinomycetes</taxon>
        <taxon>Propionibacteriales</taxon>
        <taxon>Kribbellaceae</taxon>
        <taxon>Kribbella</taxon>
    </lineage>
</organism>
<dbReference type="SUPFAM" id="SSF51679">
    <property type="entry name" value="Bacterial luciferase-like"/>
    <property type="match status" value="1"/>
</dbReference>
<keyword evidence="1" id="KW-0285">Flavoprotein</keyword>
<proteinExistence type="predicted"/>
<dbReference type="PANTHER" id="PTHR42847:SF4">
    <property type="entry name" value="ALKANESULFONATE MONOOXYGENASE-RELATED"/>
    <property type="match status" value="1"/>
</dbReference>
<reference evidence="6 7" key="1">
    <citation type="submission" date="2019-03" db="EMBL/GenBank/DDBJ databases">
        <title>Genomic Encyclopedia of Type Strains, Phase III (KMG-III): the genomes of soil and plant-associated and newly described type strains.</title>
        <authorList>
            <person name="Whitman W."/>
        </authorList>
    </citation>
    <scope>NUCLEOTIDE SEQUENCE [LARGE SCALE GENOMIC DNA]</scope>
    <source>
        <strain evidence="6 7">VKMAc-2574</strain>
    </source>
</reference>
<comment type="caution">
    <text evidence="6">The sequence shown here is derived from an EMBL/GenBank/DDBJ whole genome shotgun (WGS) entry which is preliminary data.</text>
</comment>
<name>A0ABY2FHF9_9ACTN</name>
<dbReference type="Gene3D" id="3.20.20.30">
    <property type="entry name" value="Luciferase-like domain"/>
    <property type="match status" value="1"/>
</dbReference>
<dbReference type="Pfam" id="PF00296">
    <property type="entry name" value="Bac_luciferase"/>
    <property type="match status" value="1"/>
</dbReference>
<keyword evidence="7" id="KW-1185">Reference proteome</keyword>
<evidence type="ECO:0000313" key="7">
    <source>
        <dbReference type="Proteomes" id="UP000295060"/>
    </source>
</evidence>
<feature type="domain" description="Luciferase-like" evidence="5">
    <location>
        <begin position="10"/>
        <end position="227"/>
    </location>
</feature>